<reference evidence="2 3" key="1">
    <citation type="submission" date="2020-08" db="EMBL/GenBank/DDBJ databases">
        <title>Genomic Encyclopedia of Type Strains, Phase IV (KMG-IV): sequencing the most valuable type-strain genomes for metagenomic binning, comparative biology and taxonomic classification.</title>
        <authorList>
            <person name="Goeker M."/>
        </authorList>
    </citation>
    <scope>NUCLEOTIDE SEQUENCE [LARGE SCALE GENOMIC DNA]</scope>
    <source>
        <strain evidence="2 3">DSM 17498</strain>
    </source>
</reference>
<organism evidence="2 3">
    <name type="scientific">Afipia massiliensis</name>
    <dbReference type="NCBI Taxonomy" id="211460"/>
    <lineage>
        <taxon>Bacteria</taxon>
        <taxon>Pseudomonadati</taxon>
        <taxon>Pseudomonadota</taxon>
        <taxon>Alphaproteobacteria</taxon>
        <taxon>Hyphomicrobiales</taxon>
        <taxon>Nitrobacteraceae</taxon>
        <taxon>Afipia</taxon>
    </lineage>
</organism>
<gene>
    <name evidence="2" type="ORF">HNQ36_003038</name>
</gene>
<proteinExistence type="predicted"/>
<dbReference type="Proteomes" id="UP000521227">
    <property type="component" value="Unassembled WGS sequence"/>
</dbReference>
<dbReference type="Pfam" id="PF13180">
    <property type="entry name" value="PDZ_2"/>
    <property type="match status" value="1"/>
</dbReference>
<dbReference type="EMBL" id="JACHIJ010000004">
    <property type="protein sequence ID" value="MBB5053047.1"/>
    <property type="molecule type" value="Genomic_DNA"/>
</dbReference>
<feature type="domain" description="PDZ" evidence="1">
    <location>
        <begin position="139"/>
        <end position="221"/>
    </location>
</feature>
<evidence type="ECO:0000313" key="3">
    <source>
        <dbReference type="Proteomes" id="UP000521227"/>
    </source>
</evidence>
<evidence type="ECO:0000259" key="1">
    <source>
        <dbReference type="SMART" id="SM00228"/>
    </source>
</evidence>
<name>A0A840N3D7_9BRAD</name>
<dbReference type="AlphaFoldDB" id="A0A840N3D7"/>
<protein>
    <recommendedName>
        <fullName evidence="1">PDZ domain-containing protein</fullName>
    </recommendedName>
</protein>
<dbReference type="Gene3D" id="2.30.42.10">
    <property type="match status" value="1"/>
</dbReference>
<sequence>MNHQTASGKPEVVLQNASVDAVKSELINNMINGGYRVTKDTSYELSFDKPVQNIAAAALLGSRYDAQPNARVTYTIASMGPNIRVVADLAVITNPGSSFERRTEFNNSQDSAQIQAMLDNLKLFVDPNSPGAIARKNGIVMGLKTLTPEEAKKANLNPSSENGRYVFIVDPGSVAERAGVKKGDMFLSFAGRSMNTQEDILQVVSQTKPGATVPVEIERAGEVIKMSFAFQKPAQTAAAKR</sequence>
<dbReference type="InterPro" id="IPR001478">
    <property type="entry name" value="PDZ"/>
</dbReference>
<dbReference type="SMART" id="SM00228">
    <property type="entry name" value="PDZ"/>
    <property type="match status" value="1"/>
</dbReference>
<accession>A0A840N3D7</accession>
<dbReference type="InterPro" id="IPR036034">
    <property type="entry name" value="PDZ_sf"/>
</dbReference>
<evidence type="ECO:0000313" key="2">
    <source>
        <dbReference type="EMBL" id="MBB5053047.1"/>
    </source>
</evidence>
<dbReference type="SUPFAM" id="SSF50156">
    <property type="entry name" value="PDZ domain-like"/>
    <property type="match status" value="1"/>
</dbReference>
<comment type="caution">
    <text evidence="2">The sequence shown here is derived from an EMBL/GenBank/DDBJ whole genome shotgun (WGS) entry which is preliminary data.</text>
</comment>
<dbReference type="RefSeq" id="WP_184086341.1">
    <property type="nucleotide sequence ID" value="NZ_JACHIJ010000004.1"/>
</dbReference>